<dbReference type="FunFam" id="3.30.70.20:FF:000088">
    <property type="entry name" value="Electron transfer flavoprotein-ubiquinone oxidoreductase, mitochondrial"/>
    <property type="match status" value="1"/>
</dbReference>
<evidence type="ECO:0000256" key="8">
    <source>
        <dbReference type="ARBA" id="ARBA00022723"/>
    </source>
</evidence>
<dbReference type="GO" id="GO:0046872">
    <property type="term" value="F:metal ion binding"/>
    <property type="evidence" value="ECO:0007669"/>
    <property type="project" value="UniProtKB-KW"/>
</dbReference>
<dbReference type="GO" id="GO:0051539">
    <property type="term" value="F:4 iron, 4 sulfur cluster binding"/>
    <property type="evidence" value="ECO:0007669"/>
    <property type="project" value="UniProtKB-UniRule"/>
</dbReference>
<accession>A0A8C7ZP00</accession>
<reference evidence="22" key="2">
    <citation type="submission" date="2025-09" db="UniProtKB">
        <authorList>
            <consortium name="Ensembl"/>
        </authorList>
    </citation>
    <scope>IDENTIFICATION</scope>
</reference>
<dbReference type="AlphaFoldDB" id="A0A8C7ZP00"/>
<dbReference type="InterPro" id="IPR017896">
    <property type="entry name" value="4Fe4S_Fe-S-bd"/>
</dbReference>
<evidence type="ECO:0000256" key="17">
    <source>
        <dbReference type="ARBA" id="ARBA00023075"/>
    </source>
</evidence>
<dbReference type="Gene3D" id="3.30.70.20">
    <property type="match status" value="1"/>
</dbReference>
<dbReference type="GO" id="GO:0004174">
    <property type="term" value="F:electron-transferring-flavoprotein dehydrogenase activity"/>
    <property type="evidence" value="ECO:0007669"/>
    <property type="project" value="UniProtKB-UniRule"/>
</dbReference>
<dbReference type="InterPro" id="IPR036188">
    <property type="entry name" value="FAD/NAD-bd_sf"/>
</dbReference>
<evidence type="ECO:0000256" key="9">
    <source>
        <dbReference type="ARBA" id="ARBA00022792"/>
    </source>
</evidence>
<keyword evidence="16 20" id="KW-0411">Iron-sulfur</keyword>
<dbReference type="InterPro" id="IPR023753">
    <property type="entry name" value="FAD/NAD-binding_dom"/>
</dbReference>
<dbReference type="GO" id="GO:0005743">
    <property type="term" value="C:mitochondrial inner membrane"/>
    <property type="evidence" value="ECO:0007669"/>
    <property type="project" value="UniProtKB-SubCell"/>
</dbReference>
<dbReference type="PROSITE" id="PS51379">
    <property type="entry name" value="4FE4S_FER_2"/>
    <property type="match status" value="1"/>
</dbReference>
<dbReference type="Gene3D" id="3.30.9.90">
    <property type="match status" value="2"/>
</dbReference>
<keyword evidence="7 20" id="KW-0285">Flavoprotein</keyword>
<keyword evidence="9" id="KW-0999">Mitochondrion inner membrane</keyword>
<evidence type="ECO:0000313" key="22">
    <source>
        <dbReference type="Ensembl" id="ENSOSIP00000046432.1"/>
    </source>
</evidence>
<evidence type="ECO:0000313" key="23">
    <source>
        <dbReference type="Proteomes" id="UP000694383"/>
    </source>
</evidence>
<keyword evidence="19" id="KW-0472">Membrane</keyword>
<keyword evidence="15 20" id="KW-0408">Iron</keyword>
<evidence type="ECO:0000256" key="4">
    <source>
        <dbReference type="ARBA" id="ARBA00011245"/>
    </source>
</evidence>
<dbReference type="Pfam" id="PF05187">
    <property type="entry name" value="Fer4_ETF_QO"/>
    <property type="match status" value="1"/>
</dbReference>
<keyword evidence="23" id="KW-1185">Reference proteome</keyword>
<reference evidence="22" key="1">
    <citation type="submission" date="2025-08" db="UniProtKB">
        <authorList>
            <consortium name="Ensembl"/>
        </authorList>
    </citation>
    <scope>IDENTIFICATION</scope>
</reference>
<evidence type="ECO:0000256" key="11">
    <source>
        <dbReference type="ARBA" id="ARBA00022946"/>
    </source>
</evidence>
<comment type="cofactor">
    <cofactor evidence="1 20">
        <name>FAD</name>
        <dbReference type="ChEBI" id="CHEBI:57692"/>
    </cofactor>
</comment>
<evidence type="ECO:0000256" key="10">
    <source>
        <dbReference type="ARBA" id="ARBA00022827"/>
    </source>
</evidence>
<protein>
    <recommendedName>
        <fullName evidence="20">Electron transfer flavoprotein-ubiquinone oxidoreductase</fullName>
        <shortName evidence="20">ETF-QO</shortName>
        <ecNumber evidence="20">1.5.5.1</ecNumber>
    </recommendedName>
</protein>
<keyword evidence="10 20" id="KW-0274">FAD</keyword>
<comment type="cofactor">
    <cofactor evidence="20">
        <name>[4Fe-4S] cluster</name>
        <dbReference type="ChEBI" id="CHEBI:49883"/>
    </cofactor>
    <text evidence="20">Binds 1 [4Fe-4S] cluster.</text>
</comment>
<dbReference type="PANTHER" id="PTHR10617:SF107">
    <property type="entry name" value="ELECTRON TRANSFER FLAVOPROTEIN-UBIQUINONE OXIDOREDUCTASE, MITOCHONDRIAL"/>
    <property type="match status" value="1"/>
</dbReference>
<keyword evidence="17 20" id="KW-0830">Ubiquinone</keyword>
<evidence type="ECO:0000256" key="13">
    <source>
        <dbReference type="ARBA" id="ARBA00022990"/>
    </source>
</evidence>
<dbReference type="SUPFAM" id="SSF54373">
    <property type="entry name" value="FAD-linked reductases, C-terminal domain"/>
    <property type="match status" value="1"/>
</dbReference>
<evidence type="ECO:0000256" key="6">
    <source>
        <dbReference type="ARBA" id="ARBA00022553"/>
    </source>
</evidence>
<evidence type="ECO:0000256" key="3">
    <source>
        <dbReference type="ARBA" id="ARBA00004273"/>
    </source>
</evidence>
<evidence type="ECO:0000256" key="1">
    <source>
        <dbReference type="ARBA" id="ARBA00001974"/>
    </source>
</evidence>
<dbReference type="InterPro" id="IPR040156">
    <property type="entry name" value="ETF-QO"/>
</dbReference>
<dbReference type="InterPro" id="IPR007859">
    <property type="entry name" value="ETF-QO/FixX_C"/>
</dbReference>
<keyword evidence="12 20" id="KW-0249">Electron transport</keyword>
<sequence>VKQKLPRGDLITRRTCSSVTAPRITTHYTIRPRDKDPRWEGVEMERFADQADVVIVGGGPAGLSAAIRLKQLANEHQKELRVCLVEKAPQMGAHTLSGACLEPSALTELFPDWKERGAPLNTPVTEDVFNIFTKNHRIPVPILPGLPMQNHGNYLVRLGNFVRWLGEQAEELGVELYPGYAAAEDVFERGMELHAKVTLFGEGCHGHLAKQLYKQFNLRENCEPQTYAIGLKELWMIDEKKWKPGRTEHSVGWPLDRHTYGGSFLYHLNEGEPLVALGFVVGLDYTNPYLSPFREFQRWKHHPFVAATLEGGQRIAYGARALNEGGFQSIPKLTFPGGLLIGCSPGFMNVPKIKGTHTAMKSGILAAEAIFPKVTAEEADSETAGLHVPEYAESLKSSWVWKELHSVRNIRPSFHNPLGLYGGMIYTGIFYWILRGKEPWTLKHRGLDAHQLKPAKECTPIEYPKPDGKISFDLLSSVALSGTNHEGDQPPHLTLKDDSVPVARNLAVYDGPEQRFCPAGVYEYVPVETGDGMRLQINAQNCVHCKTCDIKDPSQNINWVVPEGGGGPAYNGM</sequence>
<comment type="function">
    <text evidence="2 20">Accepts electrons from ETF and reduces ubiquinone.</text>
</comment>
<keyword evidence="11" id="KW-0809">Transit peptide</keyword>
<evidence type="ECO:0000256" key="18">
    <source>
        <dbReference type="ARBA" id="ARBA00023128"/>
    </source>
</evidence>
<evidence type="ECO:0000256" key="14">
    <source>
        <dbReference type="ARBA" id="ARBA00023002"/>
    </source>
</evidence>
<proteinExistence type="predicted"/>
<dbReference type="InterPro" id="IPR049398">
    <property type="entry name" value="ETF-QO/FixC_UQ-bd"/>
</dbReference>
<evidence type="ECO:0000256" key="19">
    <source>
        <dbReference type="ARBA" id="ARBA00023136"/>
    </source>
</evidence>
<evidence type="ECO:0000256" key="5">
    <source>
        <dbReference type="ARBA" id="ARBA00022448"/>
    </source>
</evidence>
<comment type="subcellular location">
    <subcellularLocation>
        <location evidence="3">Mitochondrion inner membrane</location>
    </subcellularLocation>
</comment>
<keyword evidence="18" id="KW-0496">Mitochondrion</keyword>
<keyword evidence="13" id="KW-0007">Acetylation</keyword>
<dbReference type="EC" id="1.5.5.1" evidence="20"/>
<evidence type="ECO:0000256" key="16">
    <source>
        <dbReference type="ARBA" id="ARBA00023014"/>
    </source>
</evidence>
<dbReference type="Gene3D" id="3.50.50.60">
    <property type="entry name" value="FAD/NAD(P)-binding domain"/>
    <property type="match status" value="2"/>
</dbReference>
<keyword evidence="14 20" id="KW-0560">Oxidoreductase</keyword>
<keyword evidence="6" id="KW-0597">Phosphoprotein</keyword>
<evidence type="ECO:0000256" key="12">
    <source>
        <dbReference type="ARBA" id="ARBA00022982"/>
    </source>
</evidence>
<feature type="domain" description="4Fe-4S ferredoxin-type" evidence="21">
    <location>
        <begin position="533"/>
        <end position="562"/>
    </location>
</feature>
<evidence type="ECO:0000256" key="20">
    <source>
        <dbReference type="RuleBase" id="RU366068"/>
    </source>
</evidence>
<keyword evidence="5 20" id="KW-0813">Transport</keyword>
<evidence type="ECO:0000256" key="15">
    <source>
        <dbReference type="ARBA" id="ARBA00023004"/>
    </source>
</evidence>
<comment type="catalytic activity">
    <reaction evidence="20">
        <text>a ubiquinone + reduced [electron-transfer flavoprotein] = a ubiquinol + oxidized [electron-transfer flavoprotein] + H(+)</text>
        <dbReference type="Rhea" id="RHEA:24052"/>
        <dbReference type="Rhea" id="RHEA-COMP:9565"/>
        <dbReference type="Rhea" id="RHEA-COMP:9566"/>
        <dbReference type="Rhea" id="RHEA-COMP:10685"/>
        <dbReference type="Rhea" id="RHEA-COMP:10686"/>
        <dbReference type="ChEBI" id="CHEBI:15378"/>
        <dbReference type="ChEBI" id="CHEBI:16389"/>
        <dbReference type="ChEBI" id="CHEBI:17976"/>
        <dbReference type="ChEBI" id="CHEBI:57692"/>
        <dbReference type="ChEBI" id="CHEBI:58307"/>
        <dbReference type="EC" id="1.5.5.1"/>
    </reaction>
</comment>
<dbReference type="SUPFAM" id="SSF51905">
    <property type="entry name" value="FAD/NAD(P)-binding domain"/>
    <property type="match status" value="1"/>
</dbReference>
<dbReference type="Ensembl" id="ENSOSIT00000048805.1">
    <property type="protein sequence ID" value="ENSOSIP00000046432.1"/>
    <property type="gene ID" value="ENSOSIG00000021914.1"/>
</dbReference>
<dbReference type="Pfam" id="PF07992">
    <property type="entry name" value="Pyr_redox_2"/>
    <property type="match status" value="1"/>
</dbReference>
<evidence type="ECO:0000256" key="2">
    <source>
        <dbReference type="ARBA" id="ARBA00002819"/>
    </source>
</evidence>
<name>A0A8C7ZP00_9TELE</name>
<keyword evidence="8 20" id="KW-0479">Metal-binding</keyword>
<evidence type="ECO:0000256" key="7">
    <source>
        <dbReference type="ARBA" id="ARBA00022630"/>
    </source>
</evidence>
<organism evidence="22 23">
    <name type="scientific">Oryzias sinensis</name>
    <name type="common">Chinese medaka</name>
    <dbReference type="NCBI Taxonomy" id="183150"/>
    <lineage>
        <taxon>Eukaryota</taxon>
        <taxon>Metazoa</taxon>
        <taxon>Chordata</taxon>
        <taxon>Craniata</taxon>
        <taxon>Vertebrata</taxon>
        <taxon>Euteleostomi</taxon>
        <taxon>Actinopterygii</taxon>
        <taxon>Neopterygii</taxon>
        <taxon>Teleostei</taxon>
        <taxon>Neoteleostei</taxon>
        <taxon>Acanthomorphata</taxon>
        <taxon>Ovalentaria</taxon>
        <taxon>Atherinomorphae</taxon>
        <taxon>Beloniformes</taxon>
        <taxon>Adrianichthyidae</taxon>
        <taxon>Oryziinae</taxon>
        <taxon>Oryzias</taxon>
    </lineage>
</organism>
<dbReference type="PANTHER" id="PTHR10617">
    <property type="entry name" value="ELECTRON TRANSFER FLAVOPROTEIN-UBIQUINONE OXIDOREDUCTASE"/>
    <property type="match status" value="1"/>
</dbReference>
<dbReference type="GeneTree" id="ENSGT00390000010773"/>
<comment type="subunit">
    <text evidence="4">Monomer.</text>
</comment>
<evidence type="ECO:0000259" key="21">
    <source>
        <dbReference type="PROSITE" id="PS51379"/>
    </source>
</evidence>
<dbReference type="SUPFAM" id="SSF54862">
    <property type="entry name" value="4Fe-4S ferredoxins"/>
    <property type="match status" value="1"/>
</dbReference>
<dbReference type="Proteomes" id="UP000694383">
    <property type="component" value="Unplaced"/>
</dbReference>
<dbReference type="Pfam" id="PF21162">
    <property type="entry name" value="ETFQO_UQ-bd"/>
    <property type="match status" value="1"/>
</dbReference>